<protein>
    <submittedName>
        <fullName evidence="2">Uncharacterized protein</fullName>
    </submittedName>
</protein>
<dbReference type="GO" id="GO:0005634">
    <property type="term" value="C:nucleus"/>
    <property type="evidence" value="ECO:0007669"/>
    <property type="project" value="InterPro"/>
</dbReference>
<dbReference type="Proteomes" id="UP001219567">
    <property type="component" value="Chromosome 2"/>
</dbReference>
<dbReference type="InterPro" id="IPR020993">
    <property type="entry name" value="Centromere_CenpK"/>
</dbReference>
<proteinExistence type="predicted"/>
<feature type="coiled-coil region" evidence="1">
    <location>
        <begin position="26"/>
        <end position="60"/>
    </location>
</feature>
<dbReference type="AlphaFoldDB" id="A0AAJ5YTH9"/>
<gene>
    <name evidence="2" type="ORF">MYAM1_001681</name>
</gene>
<dbReference type="Pfam" id="PF11802">
    <property type="entry name" value="CENP-K"/>
    <property type="match status" value="1"/>
</dbReference>
<evidence type="ECO:0000256" key="1">
    <source>
        <dbReference type="SAM" id="Coils"/>
    </source>
</evidence>
<name>A0AAJ5YTH9_9BASI</name>
<evidence type="ECO:0000313" key="2">
    <source>
        <dbReference type="EMBL" id="WFC98948.1"/>
    </source>
</evidence>
<accession>A0AAJ5YTH9</accession>
<reference evidence="2 3" key="1">
    <citation type="submission" date="2023-03" db="EMBL/GenBank/DDBJ databases">
        <title>Mating type loci evolution in Malassezia.</title>
        <authorList>
            <person name="Coelho M.A."/>
        </authorList>
    </citation>
    <scope>NUCLEOTIDE SEQUENCE [LARGE SCALE GENOMIC DNA]</scope>
    <source>
        <strain evidence="2 3">CBS 9725</strain>
    </source>
</reference>
<keyword evidence="1" id="KW-0175">Coiled coil</keyword>
<dbReference type="EMBL" id="CP119944">
    <property type="protein sequence ID" value="WFC98948.1"/>
    <property type="molecule type" value="Genomic_DNA"/>
</dbReference>
<sequence length="180" mass="20563">MEETLATETYVDLAAIPIPNTHDDLVQQLETSVEEHRALLESLQRDLKFEQQKVQGERCLFQDLDLVTDVLQAEPEEEEALPKLSENDLMLALVDLTNEAFTDADQCAQLRLLLETMLNALWESPSNPYVSIENFDTTVVNYLLQSHTAEKHLKDPNLLRLVAFHEPLPDTHAVRPALYR</sequence>
<evidence type="ECO:0000313" key="3">
    <source>
        <dbReference type="Proteomes" id="UP001219567"/>
    </source>
</evidence>
<dbReference type="GO" id="GO:0051382">
    <property type="term" value="P:kinetochore assembly"/>
    <property type="evidence" value="ECO:0007669"/>
    <property type="project" value="InterPro"/>
</dbReference>
<keyword evidence="3" id="KW-1185">Reference proteome</keyword>
<organism evidence="2 3">
    <name type="scientific">Malassezia yamatoensis</name>
    <dbReference type="NCBI Taxonomy" id="253288"/>
    <lineage>
        <taxon>Eukaryota</taxon>
        <taxon>Fungi</taxon>
        <taxon>Dikarya</taxon>
        <taxon>Basidiomycota</taxon>
        <taxon>Ustilaginomycotina</taxon>
        <taxon>Malasseziomycetes</taxon>
        <taxon>Malasseziales</taxon>
        <taxon>Malasseziaceae</taxon>
        <taxon>Malassezia</taxon>
    </lineage>
</organism>